<dbReference type="SMART" id="SM00382">
    <property type="entry name" value="AAA"/>
    <property type="match status" value="2"/>
</dbReference>
<accession>A0A2U1UXP1</accession>
<dbReference type="AlphaFoldDB" id="A0A2U1UXP1"/>
<evidence type="ECO:0000256" key="5">
    <source>
        <dbReference type="ARBA" id="ARBA00022741"/>
    </source>
</evidence>
<dbReference type="PROSITE" id="PS00211">
    <property type="entry name" value="ABC_TRANSPORTER_1"/>
    <property type="match status" value="1"/>
</dbReference>
<name>A0A2U1UXP1_9PROT</name>
<comment type="similarity">
    <text evidence="2">Belongs to the ABC transporter superfamily.</text>
</comment>
<evidence type="ECO:0000313" key="10">
    <source>
        <dbReference type="Proteomes" id="UP000245048"/>
    </source>
</evidence>
<dbReference type="PROSITE" id="PS50893">
    <property type="entry name" value="ABC_TRANSPORTER_2"/>
    <property type="match status" value="2"/>
</dbReference>
<dbReference type="OrthoDB" id="9802264at2"/>
<keyword evidence="4" id="KW-1003">Cell membrane</keyword>
<evidence type="ECO:0000259" key="8">
    <source>
        <dbReference type="PROSITE" id="PS50893"/>
    </source>
</evidence>
<keyword evidence="7" id="KW-0472">Membrane</keyword>
<evidence type="ECO:0000256" key="7">
    <source>
        <dbReference type="ARBA" id="ARBA00023136"/>
    </source>
</evidence>
<dbReference type="SUPFAM" id="SSF52540">
    <property type="entry name" value="P-loop containing nucleoside triphosphate hydrolases"/>
    <property type="match status" value="2"/>
</dbReference>
<sequence length="464" mass="49753">MTRGLRVERLAVRGAGGPIVQEVSFAVQPGGTFTLLGESGSGKSLVLHALMGTLPEELQASGRAFWGDTDLLALPQRQRRALWGRELCLLPQEPWLALDPSMRAVEQVSEVHRYVRRKGLGAARRLALAGLAAFGLDGASGRRYPHQLSGGMCQRVALATAQVGEGGLFLADEPTKGLDADRVEEVARGLQSASAQGQTTIVVTHDLALAERLGGEVAVLLEGRLLEQGPVSRILTAPSHDYTRALIGALPANWPDRPRASSGGSPVVVGRGLAKTYEERTLFAGLDLEVPAGEIVSVTGASGCGKSTLGNILLGLCRPDHGKVWHQPGVARHRFQKLYQDPPSSFAPHLPVGRGYTDLAKLHEISLGSLSPILDRLGLAGSLLERLPGQLSGGELQRLSLARSLFLRPLFLFADEPSSRLDPLAQQRVIQLLDELAEEKRLAVLLVTHDEAIAAKISNIRLRF</sequence>
<evidence type="ECO:0000256" key="6">
    <source>
        <dbReference type="ARBA" id="ARBA00022840"/>
    </source>
</evidence>
<dbReference type="GO" id="GO:0005886">
    <property type="term" value="C:plasma membrane"/>
    <property type="evidence" value="ECO:0007669"/>
    <property type="project" value="UniProtKB-SubCell"/>
</dbReference>
<dbReference type="InterPro" id="IPR003593">
    <property type="entry name" value="AAA+_ATPase"/>
</dbReference>
<evidence type="ECO:0000256" key="4">
    <source>
        <dbReference type="ARBA" id="ARBA00022475"/>
    </source>
</evidence>
<feature type="domain" description="ABC transporter" evidence="8">
    <location>
        <begin position="5"/>
        <end position="247"/>
    </location>
</feature>
<dbReference type="InterPro" id="IPR050388">
    <property type="entry name" value="ABC_Ni/Peptide_Import"/>
</dbReference>
<proteinExistence type="inferred from homology"/>
<gene>
    <name evidence="9" type="ORF">CR165_23200</name>
</gene>
<dbReference type="InterPro" id="IPR003439">
    <property type="entry name" value="ABC_transporter-like_ATP-bd"/>
</dbReference>
<dbReference type="InterPro" id="IPR017871">
    <property type="entry name" value="ABC_transporter-like_CS"/>
</dbReference>
<dbReference type="GO" id="GO:0005524">
    <property type="term" value="F:ATP binding"/>
    <property type="evidence" value="ECO:0007669"/>
    <property type="project" value="UniProtKB-KW"/>
</dbReference>
<evidence type="ECO:0000256" key="1">
    <source>
        <dbReference type="ARBA" id="ARBA00004417"/>
    </source>
</evidence>
<keyword evidence="3" id="KW-0813">Transport</keyword>
<keyword evidence="5" id="KW-0547">Nucleotide-binding</keyword>
<dbReference type="EMBL" id="PDOA01000040">
    <property type="protein sequence ID" value="PWC26433.1"/>
    <property type="molecule type" value="Genomic_DNA"/>
</dbReference>
<keyword evidence="10" id="KW-1185">Reference proteome</keyword>
<comment type="caution">
    <text evidence="9">The sequence shown here is derived from an EMBL/GenBank/DDBJ whole genome shotgun (WGS) entry which is preliminary data.</text>
</comment>
<feature type="domain" description="ABC transporter" evidence="8">
    <location>
        <begin position="268"/>
        <end position="462"/>
    </location>
</feature>
<protein>
    <submittedName>
        <fullName evidence="9">ABC transporter ATP-binding protein</fullName>
    </submittedName>
</protein>
<dbReference type="PANTHER" id="PTHR43297:SF7">
    <property type="entry name" value="D,D-DIPEPTIDE TRANSPORT ATP-BINDING PROTEIN DDPD-RELATED"/>
    <property type="match status" value="1"/>
</dbReference>
<keyword evidence="6 9" id="KW-0067">ATP-binding</keyword>
<dbReference type="Gene3D" id="3.40.50.300">
    <property type="entry name" value="P-loop containing nucleotide triphosphate hydrolases"/>
    <property type="match status" value="2"/>
</dbReference>
<dbReference type="GO" id="GO:0016887">
    <property type="term" value="F:ATP hydrolysis activity"/>
    <property type="evidence" value="ECO:0007669"/>
    <property type="project" value="InterPro"/>
</dbReference>
<evidence type="ECO:0000256" key="3">
    <source>
        <dbReference type="ARBA" id="ARBA00022448"/>
    </source>
</evidence>
<dbReference type="PANTHER" id="PTHR43297">
    <property type="entry name" value="OLIGOPEPTIDE TRANSPORT ATP-BINDING PROTEIN APPD"/>
    <property type="match status" value="1"/>
</dbReference>
<organism evidence="9 10">
    <name type="scientific">Teichococcus aestuarii</name>
    <dbReference type="NCBI Taxonomy" id="568898"/>
    <lineage>
        <taxon>Bacteria</taxon>
        <taxon>Pseudomonadati</taxon>
        <taxon>Pseudomonadota</taxon>
        <taxon>Alphaproteobacteria</taxon>
        <taxon>Acetobacterales</taxon>
        <taxon>Roseomonadaceae</taxon>
        <taxon>Roseomonas</taxon>
    </lineage>
</organism>
<dbReference type="RefSeq" id="WP_109519290.1">
    <property type="nucleotide sequence ID" value="NZ_PDOA01000040.1"/>
</dbReference>
<dbReference type="Proteomes" id="UP000245048">
    <property type="component" value="Unassembled WGS sequence"/>
</dbReference>
<evidence type="ECO:0000256" key="2">
    <source>
        <dbReference type="ARBA" id="ARBA00005417"/>
    </source>
</evidence>
<dbReference type="Pfam" id="PF00005">
    <property type="entry name" value="ABC_tran"/>
    <property type="match status" value="2"/>
</dbReference>
<comment type="subcellular location">
    <subcellularLocation>
        <location evidence="1">Cell inner membrane</location>
        <topology evidence="1">Peripheral membrane protein</topology>
    </subcellularLocation>
</comment>
<dbReference type="InterPro" id="IPR027417">
    <property type="entry name" value="P-loop_NTPase"/>
</dbReference>
<evidence type="ECO:0000313" key="9">
    <source>
        <dbReference type="EMBL" id="PWC26433.1"/>
    </source>
</evidence>
<reference evidence="10" key="1">
    <citation type="submission" date="2017-10" db="EMBL/GenBank/DDBJ databases">
        <authorList>
            <person name="Toshchakov S.V."/>
            <person name="Goeva M.A."/>
        </authorList>
    </citation>
    <scope>NUCLEOTIDE SEQUENCE [LARGE SCALE GENOMIC DNA]</scope>
    <source>
        <strain evidence="10">JR1/69-1-13</strain>
    </source>
</reference>